<dbReference type="PATRIC" id="fig|307121.4.peg.2881"/>
<dbReference type="STRING" id="307121.GA0070620_2813"/>
<organism evidence="1 2">
    <name type="scientific">Micromonospora krabiensis</name>
    <dbReference type="NCBI Taxonomy" id="307121"/>
    <lineage>
        <taxon>Bacteria</taxon>
        <taxon>Bacillati</taxon>
        <taxon>Actinomycetota</taxon>
        <taxon>Actinomycetes</taxon>
        <taxon>Micromonosporales</taxon>
        <taxon>Micromonosporaceae</taxon>
        <taxon>Micromonospora</taxon>
    </lineage>
</organism>
<dbReference type="AlphaFoldDB" id="A0A1C3N3X7"/>
<evidence type="ECO:0008006" key="3">
    <source>
        <dbReference type="Google" id="ProtNLM"/>
    </source>
</evidence>
<evidence type="ECO:0000313" key="1">
    <source>
        <dbReference type="EMBL" id="SBV27304.1"/>
    </source>
</evidence>
<dbReference type="Gene3D" id="3.30.460.10">
    <property type="entry name" value="Beta Polymerase, domain 2"/>
    <property type="match status" value="1"/>
</dbReference>
<dbReference type="EMBL" id="LT598496">
    <property type="protein sequence ID" value="SBV27304.1"/>
    <property type="molecule type" value="Genomic_DNA"/>
</dbReference>
<protein>
    <recommendedName>
        <fullName evidence="3">Nucleotidyltransferase domain-containing protein</fullName>
    </recommendedName>
</protein>
<gene>
    <name evidence="1" type="ORF">GA0070620_2813</name>
</gene>
<accession>A0A1C3N3X7</accession>
<name>A0A1C3N3X7_9ACTN</name>
<sequence>MVGVSAGSEDTEIDRHLADPRWTVAERAAEAARRRYPADVLAVAVHGPLAHGDDDGGGDGEVGLLVVTYRPGSGPAPATRRVDGVLVELTVAAAEDYLARARVITSRWPLTADRYVTTRPLHDPGNWLRTLRDEHLGCLARARPAEFSAAARQAWYRGYAAHARAARLAEWYETDQALLMLGEARLAAATVNGLLSRTYFRDPGDAVRRTGLAGADMTEVGAVLTRQSTELAARGQPVDGTVEDLVTRG</sequence>
<dbReference type="Proteomes" id="UP000199393">
    <property type="component" value="Chromosome I"/>
</dbReference>
<keyword evidence="2" id="KW-1185">Reference proteome</keyword>
<dbReference type="InterPro" id="IPR043519">
    <property type="entry name" value="NT_sf"/>
</dbReference>
<evidence type="ECO:0000313" key="2">
    <source>
        <dbReference type="Proteomes" id="UP000199393"/>
    </source>
</evidence>
<reference evidence="2" key="1">
    <citation type="submission" date="2016-06" db="EMBL/GenBank/DDBJ databases">
        <authorList>
            <person name="Varghese N."/>
        </authorList>
    </citation>
    <scope>NUCLEOTIDE SEQUENCE [LARGE SCALE GENOMIC DNA]</scope>
    <source>
        <strain evidence="2">DSM 45344</strain>
    </source>
</reference>
<proteinExistence type="predicted"/>